<gene>
    <name evidence="1" type="ORF">METZ01_LOCUS369021</name>
</gene>
<accession>A0A382T3W6</accession>
<organism evidence="1">
    <name type="scientific">marine metagenome</name>
    <dbReference type="NCBI Taxonomy" id="408172"/>
    <lineage>
        <taxon>unclassified sequences</taxon>
        <taxon>metagenomes</taxon>
        <taxon>ecological metagenomes</taxon>
    </lineage>
</organism>
<evidence type="ECO:0000313" key="1">
    <source>
        <dbReference type="EMBL" id="SVD16167.1"/>
    </source>
</evidence>
<protein>
    <submittedName>
        <fullName evidence="1">Uncharacterized protein</fullName>
    </submittedName>
</protein>
<dbReference type="AlphaFoldDB" id="A0A382T3W6"/>
<sequence length="232" mass="26990">TGNLLTDLFGAEDFVSKSKQFKELLNQKKQIPFMHFDAENDFENKLFVIKSNGEKATFKQIYDELDYKLNRGPIFYFSECVVNYTFETFIIFVQDGWILEDPYKDDAIALYPWDVWGEVLFTKHRDMDDPVILMAYPTQDDASELSISPKLDIKTNVVMSPSEGSGVMAKYTDDLLETMTFAYSIIKRYWQVVEDNRNKPTNSIPLEMLYILNEKSVNSLDDELQALETKEK</sequence>
<dbReference type="EMBL" id="UINC01133310">
    <property type="protein sequence ID" value="SVD16167.1"/>
    <property type="molecule type" value="Genomic_DNA"/>
</dbReference>
<name>A0A382T3W6_9ZZZZ</name>
<feature type="non-terminal residue" evidence="1">
    <location>
        <position position="1"/>
    </location>
</feature>
<reference evidence="1" key="1">
    <citation type="submission" date="2018-05" db="EMBL/GenBank/DDBJ databases">
        <authorList>
            <person name="Lanie J.A."/>
            <person name="Ng W.-L."/>
            <person name="Kazmierczak K.M."/>
            <person name="Andrzejewski T.M."/>
            <person name="Davidsen T.M."/>
            <person name="Wayne K.J."/>
            <person name="Tettelin H."/>
            <person name="Glass J.I."/>
            <person name="Rusch D."/>
            <person name="Podicherti R."/>
            <person name="Tsui H.-C.T."/>
            <person name="Winkler M.E."/>
        </authorList>
    </citation>
    <scope>NUCLEOTIDE SEQUENCE</scope>
</reference>
<proteinExistence type="predicted"/>